<organism evidence="5 6">
    <name type="scientific">Pseudoalteromonas fenneropenaei</name>
    <dbReference type="NCBI Taxonomy" id="1737459"/>
    <lineage>
        <taxon>Bacteria</taxon>
        <taxon>Pseudomonadati</taxon>
        <taxon>Pseudomonadota</taxon>
        <taxon>Gammaproteobacteria</taxon>
        <taxon>Alteromonadales</taxon>
        <taxon>Pseudoalteromonadaceae</taxon>
        <taxon>Pseudoalteromonas</taxon>
    </lineage>
</organism>
<keyword evidence="1" id="KW-0889">Transcription antitermination</keyword>
<protein>
    <submittedName>
        <fullName evidence="5">Transcription/translation regulatory transformer protein RfaH</fullName>
    </submittedName>
</protein>
<comment type="caution">
    <text evidence="5">The sequence shown here is derived from an EMBL/GenBank/DDBJ whole genome shotgun (WGS) entry which is preliminary data.</text>
</comment>
<dbReference type="SUPFAM" id="SSF82679">
    <property type="entry name" value="N-utilization substance G protein NusG, N-terminal domain"/>
    <property type="match status" value="1"/>
</dbReference>
<evidence type="ECO:0000313" key="5">
    <source>
        <dbReference type="EMBL" id="MFC3033110.1"/>
    </source>
</evidence>
<feature type="domain" description="NusG-like N-terminal" evidence="4">
    <location>
        <begin position="1"/>
        <end position="100"/>
    </location>
</feature>
<evidence type="ECO:0000256" key="2">
    <source>
        <dbReference type="ARBA" id="ARBA00023015"/>
    </source>
</evidence>
<accession>A0ABV7CKR3</accession>
<dbReference type="EMBL" id="JBHRSD010000017">
    <property type="protein sequence ID" value="MFC3033110.1"/>
    <property type="molecule type" value="Genomic_DNA"/>
</dbReference>
<dbReference type="InterPro" id="IPR036735">
    <property type="entry name" value="NGN_dom_sf"/>
</dbReference>
<evidence type="ECO:0000256" key="1">
    <source>
        <dbReference type="ARBA" id="ARBA00022814"/>
    </source>
</evidence>
<dbReference type="CDD" id="cd09892">
    <property type="entry name" value="NGN_SP_RfaH"/>
    <property type="match status" value="1"/>
</dbReference>
<dbReference type="SMART" id="SM00738">
    <property type="entry name" value="NGN"/>
    <property type="match status" value="1"/>
</dbReference>
<evidence type="ECO:0000256" key="3">
    <source>
        <dbReference type="ARBA" id="ARBA00023163"/>
    </source>
</evidence>
<dbReference type="InterPro" id="IPR010215">
    <property type="entry name" value="Transcription_antiterm_RfaH"/>
</dbReference>
<sequence length="164" mass="18726">MDYWFLLYCKPKQEQRAQANLAHQGIESFFPFAEFTTLNRGKRVTSLRPVFPNYLFVKLNAESGPFAAVKNTRGVSRFIAYGQKYQTVPDSLVDQLKIMEPKQLHGDTLPKQGDVVILNTDSFQNVQAIYQEPDGDTRCVLLLQLLNQEVKIIVDNTAIERTTN</sequence>
<dbReference type="Pfam" id="PF02357">
    <property type="entry name" value="NusG"/>
    <property type="match status" value="1"/>
</dbReference>
<proteinExistence type="predicted"/>
<dbReference type="PANTHER" id="PTHR30265:SF7">
    <property type="entry name" value="TRANSCRIPTION ANTITERMINATION PROTEIN RFAH"/>
    <property type="match status" value="1"/>
</dbReference>
<reference evidence="6" key="1">
    <citation type="journal article" date="2019" name="Int. J. Syst. Evol. Microbiol.">
        <title>The Global Catalogue of Microorganisms (GCM) 10K type strain sequencing project: providing services to taxonomists for standard genome sequencing and annotation.</title>
        <authorList>
            <consortium name="The Broad Institute Genomics Platform"/>
            <consortium name="The Broad Institute Genome Sequencing Center for Infectious Disease"/>
            <person name="Wu L."/>
            <person name="Ma J."/>
        </authorList>
    </citation>
    <scope>NUCLEOTIDE SEQUENCE [LARGE SCALE GENOMIC DNA]</scope>
    <source>
        <strain evidence="6">KCTC 42730</strain>
    </source>
</reference>
<dbReference type="PANTHER" id="PTHR30265">
    <property type="entry name" value="RHO-INTERACTING TRANSCRIPTION TERMINATION FACTOR NUSG"/>
    <property type="match status" value="1"/>
</dbReference>
<keyword evidence="3" id="KW-0804">Transcription</keyword>
<evidence type="ECO:0000313" key="6">
    <source>
        <dbReference type="Proteomes" id="UP001595453"/>
    </source>
</evidence>
<dbReference type="InterPro" id="IPR043425">
    <property type="entry name" value="NusG-like"/>
</dbReference>
<name>A0ABV7CKR3_9GAMM</name>
<keyword evidence="2" id="KW-0805">Transcription regulation</keyword>
<dbReference type="NCBIfam" id="TIGR01955">
    <property type="entry name" value="RfaH"/>
    <property type="match status" value="1"/>
</dbReference>
<dbReference type="Proteomes" id="UP001595453">
    <property type="component" value="Unassembled WGS sequence"/>
</dbReference>
<keyword evidence="6" id="KW-1185">Reference proteome</keyword>
<gene>
    <name evidence="5" type="primary">rfaH</name>
    <name evidence="5" type="ORF">ACFOEE_11305</name>
</gene>
<dbReference type="Gene3D" id="3.30.70.940">
    <property type="entry name" value="NusG, N-terminal domain"/>
    <property type="match status" value="1"/>
</dbReference>
<dbReference type="NCBIfam" id="NF006534">
    <property type="entry name" value="PRK09014.1"/>
    <property type="match status" value="1"/>
</dbReference>
<dbReference type="RefSeq" id="WP_377124250.1">
    <property type="nucleotide sequence ID" value="NZ_JBHRSD010000017.1"/>
</dbReference>
<evidence type="ECO:0000259" key="4">
    <source>
        <dbReference type="SMART" id="SM00738"/>
    </source>
</evidence>
<dbReference type="InterPro" id="IPR006645">
    <property type="entry name" value="NGN-like_dom"/>
</dbReference>